<evidence type="ECO:0000313" key="4">
    <source>
        <dbReference type="Proteomes" id="UP001237780"/>
    </source>
</evidence>
<dbReference type="SUPFAM" id="SSF52172">
    <property type="entry name" value="CheY-like"/>
    <property type="match status" value="1"/>
</dbReference>
<sequence>MELAGKRLLVLEDEYLIGLELERIAEECGAKSVHVVSTIDQLMSWINSGQICDLAILEVEARGVSSLKAASLLRTRDVPLLFTSAYDADLSGIAEFAGTPVVGKPYGRSQIIRAVASLSGSANDQSSSKGNSSGELV</sequence>
<dbReference type="Proteomes" id="UP001237780">
    <property type="component" value="Unassembled WGS sequence"/>
</dbReference>
<name>A0ABU0S940_9HYPH</name>
<dbReference type="EMBL" id="JAUSZT010000003">
    <property type="protein sequence ID" value="MDQ0997278.1"/>
    <property type="molecule type" value="Genomic_DNA"/>
</dbReference>
<dbReference type="Gene3D" id="3.40.50.2300">
    <property type="match status" value="1"/>
</dbReference>
<dbReference type="PROSITE" id="PS50110">
    <property type="entry name" value="RESPONSE_REGULATORY"/>
    <property type="match status" value="1"/>
</dbReference>
<dbReference type="InterPro" id="IPR011006">
    <property type="entry name" value="CheY-like_superfamily"/>
</dbReference>
<gene>
    <name evidence="3" type="ORF">QFZ34_002460</name>
</gene>
<feature type="domain" description="Response regulatory" evidence="2">
    <location>
        <begin position="7"/>
        <end position="119"/>
    </location>
</feature>
<proteinExistence type="predicted"/>
<comment type="caution">
    <text evidence="1">Lacks conserved residue(s) required for the propagation of feature annotation.</text>
</comment>
<dbReference type="GO" id="GO:0003677">
    <property type="term" value="F:DNA binding"/>
    <property type="evidence" value="ECO:0007669"/>
    <property type="project" value="UniProtKB-KW"/>
</dbReference>
<evidence type="ECO:0000256" key="1">
    <source>
        <dbReference type="PROSITE-ProRule" id="PRU00169"/>
    </source>
</evidence>
<reference evidence="3 4" key="1">
    <citation type="submission" date="2023-07" db="EMBL/GenBank/DDBJ databases">
        <title>Comparative genomics of wheat-associated soil bacteria to identify genetic determinants of phenazine resistance.</title>
        <authorList>
            <person name="Mouncey N."/>
        </authorList>
    </citation>
    <scope>NUCLEOTIDE SEQUENCE [LARGE SCALE GENOMIC DNA]</scope>
    <source>
        <strain evidence="3 4">W4I11</strain>
    </source>
</reference>
<evidence type="ECO:0000259" key="2">
    <source>
        <dbReference type="PROSITE" id="PS50110"/>
    </source>
</evidence>
<protein>
    <submittedName>
        <fullName evidence="3">DNA-binding response OmpR family regulator</fullName>
    </submittedName>
</protein>
<dbReference type="RefSeq" id="WP_307281082.1">
    <property type="nucleotide sequence ID" value="NZ_JAUSZT010000003.1"/>
</dbReference>
<comment type="caution">
    <text evidence="3">The sequence shown here is derived from an EMBL/GenBank/DDBJ whole genome shotgun (WGS) entry which is preliminary data.</text>
</comment>
<keyword evidence="3" id="KW-0238">DNA-binding</keyword>
<evidence type="ECO:0000313" key="3">
    <source>
        <dbReference type="EMBL" id="MDQ0997278.1"/>
    </source>
</evidence>
<keyword evidence="4" id="KW-1185">Reference proteome</keyword>
<dbReference type="InterPro" id="IPR001789">
    <property type="entry name" value="Sig_transdc_resp-reg_receiver"/>
</dbReference>
<dbReference type="SMART" id="SM00448">
    <property type="entry name" value="REC"/>
    <property type="match status" value="1"/>
</dbReference>
<organism evidence="3 4">
    <name type="scientific">Phyllobacterium ifriqiyense</name>
    <dbReference type="NCBI Taxonomy" id="314238"/>
    <lineage>
        <taxon>Bacteria</taxon>
        <taxon>Pseudomonadati</taxon>
        <taxon>Pseudomonadota</taxon>
        <taxon>Alphaproteobacteria</taxon>
        <taxon>Hyphomicrobiales</taxon>
        <taxon>Phyllobacteriaceae</taxon>
        <taxon>Phyllobacterium</taxon>
    </lineage>
</organism>
<accession>A0ABU0S940</accession>